<reference evidence="9 10" key="1">
    <citation type="submission" date="2017-06" db="EMBL/GenBank/DDBJ databases">
        <title>Genome sequencing of cyanobaciteial culture collection at National Institute for Environmental Studies (NIES).</title>
        <authorList>
            <person name="Hirose Y."/>
            <person name="Shimura Y."/>
            <person name="Fujisawa T."/>
            <person name="Nakamura Y."/>
            <person name="Kawachi M."/>
        </authorList>
    </citation>
    <scope>NUCLEOTIDE SEQUENCE [LARGE SCALE GENOMIC DNA]</scope>
    <source>
        <strain evidence="9 10">NIES-267</strain>
    </source>
</reference>
<feature type="transmembrane region" description="Helical" evidence="7">
    <location>
        <begin position="193"/>
        <end position="215"/>
    </location>
</feature>
<feature type="transmembrane region" description="Helical" evidence="7">
    <location>
        <begin position="56"/>
        <end position="77"/>
    </location>
</feature>
<dbReference type="GO" id="GO:0009246">
    <property type="term" value="P:enterobacterial common antigen biosynthetic process"/>
    <property type="evidence" value="ECO:0007669"/>
    <property type="project" value="TreeGrafter"/>
</dbReference>
<dbReference type="PANTHER" id="PTHR40074:SF2">
    <property type="entry name" value="O-ACETYLTRANSFERASE WECH"/>
    <property type="match status" value="1"/>
</dbReference>
<evidence type="ECO:0000256" key="5">
    <source>
        <dbReference type="ARBA" id="ARBA00022989"/>
    </source>
</evidence>
<protein>
    <recommendedName>
        <fullName evidence="8">Acyltransferase 3 domain-containing protein</fullName>
    </recommendedName>
</protein>
<evidence type="ECO:0000313" key="9">
    <source>
        <dbReference type="EMBL" id="BAY81244.1"/>
    </source>
</evidence>
<keyword evidence="3" id="KW-1003">Cell membrane</keyword>
<dbReference type="PANTHER" id="PTHR40074">
    <property type="entry name" value="O-ACETYLTRANSFERASE WECH"/>
    <property type="match status" value="1"/>
</dbReference>
<evidence type="ECO:0000259" key="8">
    <source>
        <dbReference type="Pfam" id="PF01757"/>
    </source>
</evidence>
<feature type="transmembrane region" description="Helical" evidence="7">
    <location>
        <begin position="235"/>
        <end position="257"/>
    </location>
</feature>
<comment type="subcellular location">
    <subcellularLocation>
        <location evidence="1">Cell membrane</location>
        <topology evidence="1">Multi-pass membrane protein</topology>
    </subcellularLocation>
</comment>
<feature type="transmembrane region" description="Helical" evidence="7">
    <location>
        <begin position="164"/>
        <end position="187"/>
    </location>
</feature>
<evidence type="ECO:0000256" key="2">
    <source>
        <dbReference type="ARBA" id="ARBA00007400"/>
    </source>
</evidence>
<evidence type="ECO:0000313" key="10">
    <source>
        <dbReference type="Proteomes" id="UP000218418"/>
    </source>
</evidence>
<proteinExistence type="inferred from homology"/>
<dbReference type="Proteomes" id="UP000218418">
    <property type="component" value="Chromosome"/>
</dbReference>
<dbReference type="OrthoDB" id="508456at2"/>
<accession>A0A1Z4LJ73</accession>
<organism evidence="9 10">
    <name type="scientific">Calothrix parasitica NIES-267</name>
    <dbReference type="NCBI Taxonomy" id="1973488"/>
    <lineage>
        <taxon>Bacteria</taxon>
        <taxon>Bacillati</taxon>
        <taxon>Cyanobacteriota</taxon>
        <taxon>Cyanophyceae</taxon>
        <taxon>Nostocales</taxon>
        <taxon>Calotrichaceae</taxon>
        <taxon>Calothrix</taxon>
    </lineage>
</organism>
<feature type="transmembrane region" description="Helical" evidence="7">
    <location>
        <begin position="21"/>
        <end position="44"/>
    </location>
</feature>
<dbReference type="GO" id="GO:0005886">
    <property type="term" value="C:plasma membrane"/>
    <property type="evidence" value="ECO:0007669"/>
    <property type="project" value="UniProtKB-SubCell"/>
</dbReference>
<dbReference type="Pfam" id="PF01757">
    <property type="entry name" value="Acyl_transf_3"/>
    <property type="match status" value="1"/>
</dbReference>
<dbReference type="GO" id="GO:0016413">
    <property type="term" value="F:O-acetyltransferase activity"/>
    <property type="evidence" value="ECO:0007669"/>
    <property type="project" value="TreeGrafter"/>
</dbReference>
<keyword evidence="5 7" id="KW-1133">Transmembrane helix</keyword>
<evidence type="ECO:0000256" key="7">
    <source>
        <dbReference type="SAM" id="Phobius"/>
    </source>
</evidence>
<keyword evidence="6 7" id="KW-0472">Membrane</keyword>
<keyword evidence="4 7" id="KW-0812">Transmembrane</keyword>
<feature type="transmembrane region" description="Helical" evidence="7">
    <location>
        <begin position="97"/>
        <end position="117"/>
    </location>
</feature>
<evidence type="ECO:0000256" key="4">
    <source>
        <dbReference type="ARBA" id="ARBA00022692"/>
    </source>
</evidence>
<evidence type="ECO:0000256" key="3">
    <source>
        <dbReference type="ARBA" id="ARBA00022475"/>
    </source>
</evidence>
<evidence type="ECO:0000256" key="1">
    <source>
        <dbReference type="ARBA" id="ARBA00004651"/>
    </source>
</evidence>
<evidence type="ECO:0000256" key="6">
    <source>
        <dbReference type="ARBA" id="ARBA00023136"/>
    </source>
</evidence>
<feature type="domain" description="Acyltransferase 3" evidence="8">
    <location>
        <begin position="19"/>
        <end position="358"/>
    </location>
</feature>
<comment type="similarity">
    <text evidence="2">Belongs to the acyltransferase 3 family.</text>
</comment>
<sequence length="368" mass="41803">MKEQPVIQLSSQASDRLFFLEFLKAISIVSVVSFHAIFVPGSAFNVHAGTLETVFAPLRFCVPVFLTISIFLFEMKIDESTEEPSIQSRKALFKKRLHRLGTPLLFWFAIAIGLKIINGNSTLEIITQIFQGEIFTGAYYFLVVLQLLWNFVLIRDWVIQEKNIFTTIIIQAVALLFVYGAISGFFVDEVLKVLLFLERPLIIYWFGYIALGVYIYQNFDLVERISYSLSKANKILILCFTAATMMAEYKVITVFLTDYLRPFDYAAFSCFLSVPMMFICFASVNEKSLPSPIVKLTKILSKYSLGIFCINGILAQIFLSVGTKLFSQASFNLTQILVIKMIGWIVLLGLSLMLSILLKRLGLKKFVC</sequence>
<dbReference type="EMBL" id="AP018227">
    <property type="protein sequence ID" value="BAY81244.1"/>
    <property type="molecule type" value="Genomic_DNA"/>
</dbReference>
<feature type="transmembrane region" description="Helical" evidence="7">
    <location>
        <begin position="305"/>
        <end position="326"/>
    </location>
</feature>
<dbReference type="InterPro" id="IPR002656">
    <property type="entry name" value="Acyl_transf_3_dom"/>
</dbReference>
<feature type="transmembrane region" description="Helical" evidence="7">
    <location>
        <begin position="338"/>
        <end position="358"/>
    </location>
</feature>
<name>A0A1Z4LJ73_9CYAN</name>
<keyword evidence="10" id="KW-1185">Reference proteome</keyword>
<dbReference type="AlphaFoldDB" id="A0A1Z4LJ73"/>
<feature type="transmembrane region" description="Helical" evidence="7">
    <location>
        <begin position="129"/>
        <end position="152"/>
    </location>
</feature>
<feature type="transmembrane region" description="Helical" evidence="7">
    <location>
        <begin position="263"/>
        <end position="284"/>
    </location>
</feature>
<gene>
    <name evidence="9" type="ORF">NIES267_07200</name>
</gene>